<dbReference type="Proteomes" id="UP000184604">
    <property type="component" value="Chromosome"/>
</dbReference>
<sequence>MIFNDIMKYIESEYSIINYTPCKVCGGNYIVKYSNEILIDDIPYDICHCVCSSCGYEKIFQFCAPFVKGTLPVNIRAILN</sequence>
<reference evidence="1 2" key="1">
    <citation type="submission" date="2016-12" db="EMBL/GenBank/DDBJ databases">
        <title>Complete genome sequence of Clostridium kluyveri JZZ isolated from the pit mud of a Chinese flavor liquor-making factory.</title>
        <authorList>
            <person name="Wang Y."/>
        </authorList>
    </citation>
    <scope>NUCLEOTIDE SEQUENCE [LARGE SCALE GENOMIC DNA]</scope>
    <source>
        <strain evidence="1 2">JZZ</strain>
    </source>
</reference>
<dbReference type="RefSeq" id="WP_073540828.1">
    <property type="nucleotide sequence ID" value="NZ_CP018335.1"/>
</dbReference>
<gene>
    <name evidence="1" type="ORF">BS101_21365</name>
</gene>
<protein>
    <submittedName>
        <fullName evidence="1">Metal-binding protein</fullName>
    </submittedName>
</protein>
<accession>A0A1L5FE27</accession>
<evidence type="ECO:0000313" key="2">
    <source>
        <dbReference type="Proteomes" id="UP000184604"/>
    </source>
</evidence>
<dbReference type="EMBL" id="CP018335">
    <property type="protein sequence ID" value="APM41070.1"/>
    <property type="molecule type" value="Genomic_DNA"/>
</dbReference>
<proteinExistence type="predicted"/>
<dbReference type="AlphaFoldDB" id="A0A1L5FE27"/>
<dbReference type="OrthoDB" id="1913450at2"/>
<evidence type="ECO:0000313" key="1">
    <source>
        <dbReference type="EMBL" id="APM41070.1"/>
    </source>
</evidence>
<name>A0A1L5FE27_CLOKL</name>
<organism evidence="1 2">
    <name type="scientific">Clostridium kluyveri</name>
    <dbReference type="NCBI Taxonomy" id="1534"/>
    <lineage>
        <taxon>Bacteria</taxon>
        <taxon>Bacillati</taxon>
        <taxon>Bacillota</taxon>
        <taxon>Clostridia</taxon>
        <taxon>Eubacteriales</taxon>
        <taxon>Clostridiaceae</taxon>
        <taxon>Clostridium</taxon>
    </lineage>
</organism>